<evidence type="ECO:0000256" key="2">
    <source>
        <dbReference type="SAM" id="MobiDB-lite"/>
    </source>
</evidence>
<evidence type="ECO:0000256" key="1">
    <source>
        <dbReference type="ARBA" id="ARBA00025788"/>
    </source>
</evidence>
<dbReference type="Pfam" id="PF06201">
    <property type="entry name" value="PITH"/>
    <property type="match status" value="1"/>
</dbReference>
<dbReference type="GO" id="GO:0005634">
    <property type="term" value="C:nucleus"/>
    <property type="evidence" value="ECO:0007669"/>
    <property type="project" value="TreeGrafter"/>
</dbReference>
<dbReference type="PANTHER" id="PTHR12175">
    <property type="entry name" value="AD039 HT014 THIOREDOXIN FAMILY TRP26"/>
    <property type="match status" value="1"/>
</dbReference>
<feature type="region of interest" description="Disordered" evidence="2">
    <location>
        <begin position="1"/>
        <end position="33"/>
    </location>
</feature>
<dbReference type="InterPro" id="IPR045099">
    <property type="entry name" value="PITH1-like"/>
</dbReference>
<keyword evidence="5" id="KW-1185">Reference proteome</keyword>
<gene>
    <name evidence="4" type="ORF">BS47DRAFT_1326836</name>
</gene>
<comment type="caution">
    <text evidence="4">The sequence shown here is derived from an EMBL/GenBank/DDBJ whole genome shotgun (WGS) entry which is preliminary data.</text>
</comment>
<dbReference type="PANTHER" id="PTHR12175:SF1">
    <property type="entry name" value="PITH DOMAIN-CONTAINING PROTEIN 1"/>
    <property type="match status" value="1"/>
</dbReference>
<dbReference type="InterPro" id="IPR037047">
    <property type="entry name" value="PITH_dom_sf"/>
</dbReference>
<organism evidence="4 5">
    <name type="scientific">Hydnum rufescens UP504</name>
    <dbReference type="NCBI Taxonomy" id="1448309"/>
    <lineage>
        <taxon>Eukaryota</taxon>
        <taxon>Fungi</taxon>
        <taxon>Dikarya</taxon>
        <taxon>Basidiomycota</taxon>
        <taxon>Agaricomycotina</taxon>
        <taxon>Agaricomycetes</taxon>
        <taxon>Cantharellales</taxon>
        <taxon>Hydnaceae</taxon>
        <taxon>Hydnum</taxon>
    </lineage>
</organism>
<feature type="compositionally biased region" description="Basic and acidic residues" evidence="2">
    <location>
        <begin position="1"/>
        <end position="27"/>
    </location>
</feature>
<dbReference type="PROSITE" id="PS51532">
    <property type="entry name" value="PITH"/>
    <property type="match status" value="1"/>
</dbReference>
<dbReference type="EMBL" id="MU128935">
    <property type="protein sequence ID" value="KAF9516905.1"/>
    <property type="molecule type" value="Genomic_DNA"/>
</dbReference>
<proteinExistence type="inferred from homology"/>
<comment type="similarity">
    <text evidence="1">Belongs to the PITHD1 family.</text>
</comment>
<dbReference type="Gene3D" id="2.60.120.470">
    <property type="entry name" value="PITH domain"/>
    <property type="match status" value="1"/>
</dbReference>
<dbReference type="GO" id="GO:0005737">
    <property type="term" value="C:cytoplasm"/>
    <property type="evidence" value="ECO:0007669"/>
    <property type="project" value="UniProtKB-ARBA"/>
</dbReference>
<sequence>MSDHHHDNNHDHGHGDGHEHGHDHDEETSGPNLYSKIDISNVSVLNSPHPASNAIKPWNSRLNDLFIESDEDVDDQLILRIPFTGSVKLRSLLLRSGPDSQTPKTIRLFATDDQLDFSDVEIARPTQELAIVQTSEVAQYALKTAAFSNVRCLTVFFPEAQGRETTRISYIGFTGDFVELKNQPVVTVYETQANLADHEKIQGTDGFLSRPGM</sequence>
<dbReference type="Proteomes" id="UP000886523">
    <property type="component" value="Unassembled WGS sequence"/>
</dbReference>
<accession>A0A9P6B3I4</accession>
<reference evidence="4" key="1">
    <citation type="journal article" date="2020" name="Nat. Commun.">
        <title>Large-scale genome sequencing of mycorrhizal fungi provides insights into the early evolution of symbiotic traits.</title>
        <authorList>
            <person name="Miyauchi S."/>
            <person name="Kiss E."/>
            <person name="Kuo A."/>
            <person name="Drula E."/>
            <person name="Kohler A."/>
            <person name="Sanchez-Garcia M."/>
            <person name="Morin E."/>
            <person name="Andreopoulos B."/>
            <person name="Barry K.W."/>
            <person name="Bonito G."/>
            <person name="Buee M."/>
            <person name="Carver A."/>
            <person name="Chen C."/>
            <person name="Cichocki N."/>
            <person name="Clum A."/>
            <person name="Culley D."/>
            <person name="Crous P.W."/>
            <person name="Fauchery L."/>
            <person name="Girlanda M."/>
            <person name="Hayes R.D."/>
            <person name="Keri Z."/>
            <person name="LaButti K."/>
            <person name="Lipzen A."/>
            <person name="Lombard V."/>
            <person name="Magnuson J."/>
            <person name="Maillard F."/>
            <person name="Murat C."/>
            <person name="Nolan M."/>
            <person name="Ohm R.A."/>
            <person name="Pangilinan J."/>
            <person name="Pereira M.F."/>
            <person name="Perotto S."/>
            <person name="Peter M."/>
            <person name="Pfister S."/>
            <person name="Riley R."/>
            <person name="Sitrit Y."/>
            <person name="Stielow J.B."/>
            <person name="Szollosi G."/>
            <person name="Zifcakova L."/>
            <person name="Stursova M."/>
            <person name="Spatafora J.W."/>
            <person name="Tedersoo L."/>
            <person name="Vaario L.M."/>
            <person name="Yamada A."/>
            <person name="Yan M."/>
            <person name="Wang P."/>
            <person name="Xu J."/>
            <person name="Bruns T."/>
            <person name="Baldrian P."/>
            <person name="Vilgalys R."/>
            <person name="Dunand C."/>
            <person name="Henrissat B."/>
            <person name="Grigoriev I.V."/>
            <person name="Hibbett D."/>
            <person name="Nagy L.G."/>
            <person name="Martin F.M."/>
        </authorList>
    </citation>
    <scope>NUCLEOTIDE SEQUENCE</scope>
    <source>
        <strain evidence="4">UP504</strain>
    </source>
</reference>
<dbReference type="AlphaFoldDB" id="A0A9P6B3I4"/>
<evidence type="ECO:0000259" key="3">
    <source>
        <dbReference type="PROSITE" id="PS51532"/>
    </source>
</evidence>
<dbReference type="InterPro" id="IPR010400">
    <property type="entry name" value="PITH_dom"/>
</dbReference>
<evidence type="ECO:0000313" key="5">
    <source>
        <dbReference type="Proteomes" id="UP000886523"/>
    </source>
</evidence>
<dbReference type="OrthoDB" id="2635at2759"/>
<dbReference type="InterPro" id="IPR008979">
    <property type="entry name" value="Galactose-bd-like_sf"/>
</dbReference>
<dbReference type="SUPFAM" id="SSF49785">
    <property type="entry name" value="Galactose-binding domain-like"/>
    <property type="match status" value="1"/>
</dbReference>
<protein>
    <recommendedName>
        <fullName evidence="3">PITH domain-containing protein</fullName>
    </recommendedName>
</protein>
<name>A0A9P6B3I4_9AGAM</name>
<feature type="domain" description="PITH" evidence="3">
    <location>
        <begin position="22"/>
        <end position="193"/>
    </location>
</feature>
<evidence type="ECO:0000313" key="4">
    <source>
        <dbReference type="EMBL" id="KAF9516905.1"/>
    </source>
</evidence>